<dbReference type="SUPFAM" id="SSF55781">
    <property type="entry name" value="GAF domain-like"/>
    <property type="match status" value="1"/>
</dbReference>
<dbReference type="Pfam" id="PF01590">
    <property type="entry name" value="GAF"/>
    <property type="match status" value="1"/>
</dbReference>
<feature type="compositionally biased region" description="Basic and acidic residues" evidence="2">
    <location>
        <begin position="47"/>
        <end position="58"/>
    </location>
</feature>
<dbReference type="KEGG" id="nhy:JQS43_17005"/>
<dbReference type="PROSITE" id="PS50011">
    <property type="entry name" value="PROTEIN_KINASE_DOM"/>
    <property type="match status" value="1"/>
</dbReference>
<evidence type="ECO:0000259" key="4">
    <source>
        <dbReference type="PROSITE" id="PS50887"/>
    </source>
</evidence>
<dbReference type="Gene3D" id="3.40.50.300">
    <property type="entry name" value="P-loop containing nucleotide triphosphate hydrolases"/>
    <property type="match status" value="1"/>
</dbReference>
<dbReference type="PANTHER" id="PTHR43642:SF1">
    <property type="entry name" value="HYBRID SIGNAL TRANSDUCTION HISTIDINE KINASE G"/>
    <property type="match status" value="1"/>
</dbReference>
<dbReference type="Pfam" id="PF00069">
    <property type="entry name" value="Pkinase"/>
    <property type="match status" value="1"/>
</dbReference>
<evidence type="ECO:0000256" key="1">
    <source>
        <dbReference type="ARBA" id="ARBA00004167"/>
    </source>
</evidence>
<feature type="domain" description="GGDEF" evidence="4">
    <location>
        <begin position="1514"/>
        <end position="1649"/>
    </location>
</feature>
<comment type="subcellular location">
    <subcellularLocation>
        <location evidence="1">Membrane</location>
        <topology evidence="1">Single-pass membrane protein</topology>
    </subcellularLocation>
</comment>
<dbReference type="InterPro" id="IPR011009">
    <property type="entry name" value="Kinase-like_dom_sf"/>
</dbReference>
<dbReference type="InterPro" id="IPR003018">
    <property type="entry name" value="GAF"/>
</dbReference>
<dbReference type="Gene3D" id="1.10.510.10">
    <property type="entry name" value="Transferase(Phosphotransferase) domain 1"/>
    <property type="match status" value="1"/>
</dbReference>
<dbReference type="Pfam" id="PF13191">
    <property type="entry name" value="AAA_16"/>
    <property type="match status" value="1"/>
</dbReference>
<dbReference type="SUPFAM" id="SSF56112">
    <property type="entry name" value="Protein kinase-like (PK-like)"/>
    <property type="match status" value="2"/>
</dbReference>
<dbReference type="Gene3D" id="3.30.450.40">
    <property type="match status" value="1"/>
</dbReference>
<dbReference type="SMART" id="SM00220">
    <property type="entry name" value="S_TKc"/>
    <property type="match status" value="1"/>
</dbReference>
<dbReference type="FunFam" id="3.30.70.270:FF:000001">
    <property type="entry name" value="Diguanylate cyclase domain protein"/>
    <property type="match status" value="1"/>
</dbReference>
<evidence type="ECO:0000259" key="3">
    <source>
        <dbReference type="PROSITE" id="PS50011"/>
    </source>
</evidence>
<protein>
    <submittedName>
        <fullName evidence="5">Diguanylate cyclase</fullName>
    </submittedName>
</protein>
<dbReference type="InterPro" id="IPR029016">
    <property type="entry name" value="GAF-like_dom_sf"/>
</dbReference>
<dbReference type="InterPro" id="IPR027417">
    <property type="entry name" value="P-loop_NTPase"/>
</dbReference>
<dbReference type="Gene3D" id="3.30.70.270">
    <property type="match status" value="1"/>
</dbReference>
<organism evidence="5 6">
    <name type="scientific">Natronosporangium hydrolyticum</name>
    <dbReference type="NCBI Taxonomy" id="2811111"/>
    <lineage>
        <taxon>Bacteria</taxon>
        <taxon>Bacillati</taxon>
        <taxon>Actinomycetota</taxon>
        <taxon>Actinomycetes</taxon>
        <taxon>Micromonosporales</taxon>
        <taxon>Micromonosporaceae</taxon>
        <taxon>Natronosporangium</taxon>
    </lineage>
</organism>
<dbReference type="GO" id="GO:0005524">
    <property type="term" value="F:ATP binding"/>
    <property type="evidence" value="ECO:0007669"/>
    <property type="project" value="InterPro"/>
</dbReference>
<dbReference type="NCBIfam" id="TIGR00254">
    <property type="entry name" value="GGDEF"/>
    <property type="match status" value="1"/>
</dbReference>
<dbReference type="PANTHER" id="PTHR43642">
    <property type="entry name" value="HYBRID SIGNAL TRANSDUCTION HISTIDINE KINASE G"/>
    <property type="match status" value="1"/>
</dbReference>
<dbReference type="RefSeq" id="WP_239675395.1">
    <property type="nucleotide sequence ID" value="NZ_CP070499.1"/>
</dbReference>
<dbReference type="InterPro" id="IPR043128">
    <property type="entry name" value="Rev_trsase/Diguanyl_cyclase"/>
</dbReference>
<dbReference type="GO" id="GO:0016020">
    <property type="term" value="C:membrane"/>
    <property type="evidence" value="ECO:0007669"/>
    <property type="project" value="UniProtKB-SubCell"/>
</dbReference>
<dbReference type="GO" id="GO:0004672">
    <property type="term" value="F:protein kinase activity"/>
    <property type="evidence" value="ECO:0007669"/>
    <property type="project" value="InterPro"/>
</dbReference>
<dbReference type="CDD" id="cd01949">
    <property type="entry name" value="GGDEF"/>
    <property type="match status" value="1"/>
</dbReference>
<dbReference type="InterPro" id="IPR000160">
    <property type="entry name" value="GGDEF_dom"/>
</dbReference>
<keyword evidence="6" id="KW-1185">Reference proteome</keyword>
<dbReference type="InterPro" id="IPR041664">
    <property type="entry name" value="AAA_16"/>
</dbReference>
<dbReference type="PROSITE" id="PS50887">
    <property type="entry name" value="GGDEF"/>
    <property type="match status" value="1"/>
</dbReference>
<accession>A0A895YFK0</accession>
<sequence length="1657" mass="180852">MTTDGGPATQAPPIRPVRVEVLHESERTRVTRLHLPPDGTAPRRLIRKEPRGPGAGDRLRHEQAILSRLDDVAGVAHLAPSQPYPGSLLLTDAGAQVLAAVATPMEPVGLGRLALALARAVAALHRAGVVHRDINPANIVLGESAATGGDPAPSLIDFTLATTASEVRPAFTHLNEIIGTLPYLAPEQTGRAGRPVDQRADLYALGATLYELATGSPPFGSGDPLRLSHDHLAKVPTPPREVNPAVSADLSGVIMHLLEKEPDNRYQTADGLVHDLVQLTDGHPGPLRIGERDYPLRIRPPSRLVGREAELDSLAKALRETIAGSPRSVLIDGVPGVGKSSLIDELRPVVTAHNGWFVAGKFDPYRRDQEFEASWQAFRQLGRLLLAESEETLADLRPRLLTAMGPNAGLLAALHPEFATLLNVSPDPNVEDPLATSARLQRMGVELLREIASPARPVVYVVDDLQWSTRITLSFLDTLLTQESVPGLLVVAAYRSDGVDVAHPLTGLLDRWRRQPAPPAELHLRNLPTGEVAELLADVLRASPAQARELSALLRPYTGGNPFDTVELLNSLRREGLLVPGDQGWRWDTPAMRHRLAGAAVSDLVGDRVETMPPATRALLQAMACLGGRAELGVLRVATGLTVQAVERQLEPAIDDGLLVMEPGHQDTVRFRHDRVQQDILRRLRPRRERALRLRLARRLASRPGLFAVAAEQYLTVTDAVEEEPERHQVVDLLRRAADQAMLLSNYLLVERCLAAAARLVDPADTDALVEIHTGRHTALYSLGRLDEADQAYRAVVELTPDPVAVAPVTMNQISSLTNRNRPHRALALGQELLARLDHPLPAPEQLESEIEQGLDLLYQWFAEPDPAADTAPEITDPTLLAVGGVLNRMMPPAYFSDQAVFSWLALLAGRLWSERGPSANLVGPISHLPYVLVLRRDDYRFAYQLSQHILTGSDGRGWEPATSHAKFLHALGAWSREPIEECARQAAQAREGLLRGGDLQNAGFSYVVTVCNLLDSAPTLTSYLGEVEAAMAFTRRTGNDLSTETFSIYRRLVATLRGEPEPAETMSPSLTEPYTNNQSLLVPHHLVRAILAALFGEAEELDRHTAPLLELIPRVTNTYSAAIAVILRALALAEQARTAPAAERPALLADLDQLIEWVAARAADAPENFLHLLRLLEGERAWATDDFRTASYAFDLATREAASRQRPWHQALIREQAARFQLSYGLEHAGQSLLAQARQSYVDWGAEAKVQQLDWAYPALQHTLTMPNTEWLPPPGGLPDLSSHRSSIMPGTIDLLGILAASQALSSETNVDGLRERVAEVLSAMTGATAVRLLIWGEEEQGWLLTEPGSPGGRPLPLAEAGREELVPVSVVRYAERTGEPLVVADATRDDRFARDPYLAQLDACSLLAVPIRSRGELQALLLLENRLLRGAFTADRLDGVLLIAGQLAVSLRNALVYSSLERKVAERTEELALANTRLERLSVTDALTGLANRRRLEEVLAGEWDRARRAERPLALAMVDIDHFKLYNDHFGHAAGDRCLQRVATLLRRQLRGADLVARYGGEEFAVVMPGTDLEPALHAAERLRAAMVALAEPNPLVSERVVTVSVGVAAMIPGQQGRVGQLSELADVELYRAKRAGRNRVMPESPELAPPPVE</sequence>
<dbReference type="SUPFAM" id="SSF52540">
    <property type="entry name" value="P-loop containing nucleoside triphosphate hydrolases"/>
    <property type="match status" value="1"/>
</dbReference>
<name>A0A895YFK0_9ACTN</name>
<dbReference type="InterPro" id="IPR000719">
    <property type="entry name" value="Prot_kinase_dom"/>
</dbReference>
<dbReference type="SUPFAM" id="SSF55073">
    <property type="entry name" value="Nucleotide cyclase"/>
    <property type="match status" value="1"/>
</dbReference>
<proteinExistence type="predicted"/>
<dbReference type="Proteomes" id="UP000662857">
    <property type="component" value="Chromosome"/>
</dbReference>
<dbReference type="EMBL" id="CP070499">
    <property type="protein sequence ID" value="QSB13316.1"/>
    <property type="molecule type" value="Genomic_DNA"/>
</dbReference>
<evidence type="ECO:0000313" key="6">
    <source>
        <dbReference type="Proteomes" id="UP000662857"/>
    </source>
</evidence>
<dbReference type="Pfam" id="PF00990">
    <property type="entry name" value="GGDEF"/>
    <property type="match status" value="1"/>
</dbReference>
<dbReference type="InterPro" id="IPR053159">
    <property type="entry name" value="Hybrid_Histidine_Kinase"/>
</dbReference>
<dbReference type="InterPro" id="IPR029787">
    <property type="entry name" value="Nucleotide_cyclase"/>
</dbReference>
<feature type="domain" description="Protein kinase" evidence="3">
    <location>
        <begin position="1"/>
        <end position="277"/>
    </location>
</feature>
<evidence type="ECO:0000256" key="2">
    <source>
        <dbReference type="SAM" id="MobiDB-lite"/>
    </source>
</evidence>
<dbReference type="CDD" id="cd14014">
    <property type="entry name" value="STKc_PknB_like"/>
    <property type="match status" value="1"/>
</dbReference>
<reference evidence="5" key="1">
    <citation type="submission" date="2021-02" db="EMBL/GenBank/DDBJ databases">
        <title>Natrosporangium hydrolyticum gen. nov., sp. nov, a haloalkaliphilic actinobacterium from a soda solonchak soil.</title>
        <authorList>
            <person name="Sorokin D.Y."/>
            <person name="Khijniak T.V."/>
            <person name="Zakharycheva A.P."/>
            <person name="Boueva O.V."/>
            <person name="Ariskina E.V."/>
            <person name="Hahnke R.L."/>
            <person name="Bunk B."/>
            <person name="Sproer C."/>
            <person name="Schumann P."/>
            <person name="Evtushenko L.I."/>
            <person name="Kublanov I.V."/>
        </authorList>
    </citation>
    <scope>NUCLEOTIDE SEQUENCE</scope>
    <source>
        <strain evidence="5">DSM 106523</strain>
    </source>
</reference>
<dbReference type="SMART" id="SM00065">
    <property type="entry name" value="GAF"/>
    <property type="match status" value="1"/>
</dbReference>
<gene>
    <name evidence="5" type="ORF">JQS43_17005</name>
</gene>
<feature type="region of interest" description="Disordered" evidence="2">
    <location>
        <begin position="36"/>
        <end position="58"/>
    </location>
</feature>
<evidence type="ECO:0000313" key="5">
    <source>
        <dbReference type="EMBL" id="QSB13316.1"/>
    </source>
</evidence>
<dbReference type="SMART" id="SM00267">
    <property type="entry name" value="GGDEF"/>
    <property type="match status" value="1"/>
</dbReference>